<dbReference type="InterPro" id="IPR008271">
    <property type="entry name" value="Ser/Thr_kinase_AS"/>
</dbReference>
<dbReference type="PROSITE" id="PS50011">
    <property type="entry name" value="PROTEIN_KINASE_DOM"/>
    <property type="match status" value="1"/>
</dbReference>
<keyword evidence="2" id="KW-0547">Nucleotide-binding</keyword>
<evidence type="ECO:0000313" key="8">
    <source>
        <dbReference type="Proteomes" id="UP000309215"/>
    </source>
</evidence>
<protein>
    <submittedName>
        <fullName evidence="7">Tetratricopeptide repeat protein</fullName>
    </submittedName>
</protein>
<keyword evidence="8" id="KW-1185">Reference proteome</keyword>
<dbReference type="GO" id="GO:0005524">
    <property type="term" value="F:ATP binding"/>
    <property type="evidence" value="ECO:0007669"/>
    <property type="project" value="UniProtKB-KW"/>
</dbReference>
<dbReference type="SMART" id="SM00220">
    <property type="entry name" value="S_TKc"/>
    <property type="match status" value="1"/>
</dbReference>
<dbReference type="Gene3D" id="1.25.40.10">
    <property type="entry name" value="Tetratricopeptide repeat domain"/>
    <property type="match status" value="1"/>
</dbReference>
<dbReference type="InterPro" id="IPR011990">
    <property type="entry name" value="TPR-like_helical_dom_sf"/>
</dbReference>
<evidence type="ECO:0000256" key="4">
    <source>
        <dbReference type="ARBA" id="ARBA00022840"/>
    </source>
</evidence>
<keyword evidence="4" id="KW-0067">ATP-binding</keyword>
<feature type="region of interest" description="Disordered" evidence="5">
    <location>
        <begin position="1"/>
        <end position="20"/>
    </location>
</feature>
<dbReference type="RefSeq" id="WP_136931020.1">
    <property type="nucleotide sequence ID" value="NZ_SSMQ01000022.1"/>
</dbReference>
<dbReference type="OrthoDB" id="5491317at2"/>
<dbReference type="PROSITE" id="PS00108">
    <property type="entry name" value="PROTEIN_KINASE_ST"/>
    <property type="match status" value="1"/>
</dbReference>
<dbReference type="InterPro" id="IPR000719">
    <property type="entry name" value="Prot_kinase_dom"/>
</dbReference>
<keyword evidence="3" id="KW-0418">Kinase</keyword>
<dbReference type="Proteomes" id="UP000309215">
    <property type="component" value="Unassembled WGS sequence"/>
</dbReference>
<evidence type="ECO:0000256" key="1">
    <source>
        <dbReference type="ARBA" id="ARBA00022679"/>
    </source>
</evidence>
<dbReference type="SUPFAM" id="SSF48452">
    <property type="entry name" value="TPR-like"/>
    <property type="match status" value="1"/>
</dbReference>
<dbReference type="Pfam" id="PF14559">
    <property type="entry name" value="TPR_19"/>
    <property type="match status" value="1"/>
</dbReference>
<evidence type="ECO:0000256" key="2">
    <source>
        <dbReference type="ARBA" id="ARBA00022741"/>
    </source>
</evidence>
<sequence length="661" mass="70342">MNPDERETAERSRTHAEASRRLEEACDFAGAAREALLAGDARRAARMAALGGDEATAREAIARIVERLPREIALASASDLASRGFSKYAGALYVQLGEHAEAASAFVAAGEVMLAAENFERAGQPAEAARALEGALRQRPEDAAPRLALGALLARHGRTEGAIKALQQIGASAPERAAALPLLARCFEEVGLAEAARETRAEMARLGVHAEPPAKEAPGGSDLKNERRGGGVVLFGRYETTREIASSAHARLVEAIDRISGERVAVKIFSGLVEGAGRDALQRFEREARALERLRHPNVVPLHQYVPEGPAMVLAFMRGGSLADKMREGPVAPARAVEIACLLLSALGEAHRLGILHRDVKPANVLFDDAGTAMLSDFGAAHLGDLSSTATAGAIGTYAYMSPEQRLGRPAGITSDLYAVGAVLYELLTGEAAEPTRGRFHRGAPSETNPELGAEHDAAVAALLADEPDRRPEDAFQARRALSALRWPEALPRRWVTPNPSERPAAPREGERLGPPLALGDGRDMASLRHDAWLDREVLVIPMDEASLARARAFARTGSPALPTVLRVDRAAGEIWVAPPLGKALADAPRAIDPAAIERLRQALATLAAVGGAHGYIDAQHVYWFDGEIELAWPRKPAPPDAAERDLAAIEALTRGAPLSR</sequence>
<accession>A0A4U1J9W6</accession>
<feature type="domain" description="Protein kinase" evidence="6">
    <location>
        <begin position="238"/>
        <end position="517"/>
    </location>
</feature>
<proteinExistence type="predicted"/>
<organism evidence="7 8">
    <name type="scientific">Polyangium fumosum</name>
    <dbReference type="NCBI Taxonomy" id="889272"/>
    <lineage>
        <taxon>Bacteria</taxon>
        <taxon>Pseudomonadati</taxon>
        <taxon>Myxococcota</taxon>
        <taxon>Polyangia</taxon>
        <taxon>Polyangiales</taxon>
        <taxon>Polyangiaceae</taxon>
        <taxon>Polyangium</taxon>
    </lineage>
</organism>
<dbReference type="InterPro" id="IPR011009">
    <property type="entry name" value="Kinase-like_dom_sf"/>
</dbReference>
<comment type="caution">
    <text evidence="7">The sequence shown here is derived from an EMBL/GenBank/DDBJ whole genome shotgun (WGS) entry which is preliminary data.</text>
</comment>
<dbReference type="PANTHER" id="PTHR43289">
    <property type="entry name" value="MITOGEN-ACTIVATED PROTEIN KINASE KINASE KINASE 20-RELATED"/>
    <property type="match status" value="1"/>
</dbReference>
<dbReference type="PANTHER" id="PTHR43289:SF6">
    <property type="entry name" value="SERINE_THREONINE-PROTEIN KINASE NEKL-3"/>
    <property type="match status" value="1"/>
</dbReference>
<evidence type="ECO:0000313" key="7">
    <source>
        <dbReference type="EMBL" id="TKD05213.1"/>
    </source>
</evidence>
<feature type="region of interest" description="Disordered" evidence="5">
    <location>
        <begin position="495"/>
        <end position="518"/>
    </location>
</feature>
<dbReference type="Gene3D" id="1.10.510.10">
    <property type="entry name" value="Transferase(Phosphotransferase) domain 1"/>
    <property type="match status" value="1"/>
</dbReference>
<dbReference type="CDD" id="cd14014">
    <property type="entry name" value="STKc_PknB_like"/>
    <property type="match status" value="1"/>
</dbReference>
<dbReference type="Pfam" id="PF00069">
    <property type="entry name" value="Pkinase"/>
    <property type="match status" value="1"/>
</dbReference>
<gene>
    <name evidence="7" type="ORF">E8A74_22015</name>
</gene>
<dbReference type="GO" id="GO:0004674">
    <property type="term" value="F:protein serine/threonine kinase activity"/>
    <property type="evidence" value="ECO:0007669"/>
    <property type="project" value="TreeGrafter"/>
</dbReference>
<evidence type="ECO:0000256" key="5">
    <source>
        <dbReference type="SAM" id="MobiDB-lite"/>
    </source>
</evidence>
<keyword evidence="1" id="KW-0808">Transferase</keyword>
<reference evidence="7 8" key="1">
    <citation type="submission" date="2019-04" db="EMBL/GenBank/DDBJ databases">
        <authorList>
            <person name="Li Y."/>
            <person name="Wang J."/>
        </authorList>
    </citation>
    <scope>NUCLEOTIDE SEQUENCE [LARGE SCALE GENOMIC DNA]</scope>
    <source>
        <strain evidence="7 8">DSM 14668</strain>
    </source>
</reference>
<dbReference type="EMBL" id="SSMQ01000022">
    <property type="protein sequence ID" value="TKD05213.1"/>
    <property type="molecule type" value="Genomic_DNA"/>
</dbReference>
<evidence type="ECO:0000259" key="6">
    <source>
        <dbReference type="PROSITE" id="PS50011"/>
    </source>
</evidence>
<dbReference type="SUPFAM" id="SSF56112">
    <property type="entry name" value="Protein kinase-like (PK-like)"/>
    <property type="match status" value="1"/>
</dbReference>
<name>A0A4U1J9W6_9BACT</name>
<evidence type="ECO:0000256" key="3">
    <source>
        <dbReference type="ARBA" id="ARBA00022777"/>
    </source>
</evidence>
<dbReference type="Gene3D" id="3.30.200.20">
    <property type="entry name" value="Phosphorylase Kinase, domain 1"/>
    <property type="match status" value="1"/>
</dbReference>
<dbReference type="AlphaFoldDB" id="A0A4U1J9W6"/>